<feature type="transmembrane region" description="Helical" evidence="10">
    <location>
        <begin position="266"/>
        <end position="285"/>
    </location>
</feature>
<dbReference type="PANTHER" id="PTHR11795:SF371">
    <property type="entry name" value="HIGH-AFFINITY BRANCHED-CHAIN AMINO ACID TRANSPORT SYSTEM PERMEASE PROTEIN LIVH"/>
    <property type="match status" value="1"/>
</dbReference>
<evidence type="ECO:0000313" key="12">
    <source>
        <dbReference type="Proteomes" id="UP000008550"/>
    </source>
</evidence>
<gene>
    <name evidence="11" type="ORF">HM1_0885</name>
</gene>
<evidence type="ECO:0000313" key="11">
    <source>
        <dbReference type="EMBL" id="ABZ83680.1"/>
    </source>
</evidence>
<dbReference type="RefSeq" id="WP_012282203.1">
    <property type="nucleotide sequence ID" value="NC_010337.2"/>
</dbReference>
<feature type="transmembrane region" description="Helical" evidence="10">
    <location>
        <begin position="41"/>
        <end position="58"/>
    </location>
</feature>
<dbReference type="eggNOG" id="COG0559">
    <property type="taxonomic scope" value="Bacteria"/>
</dbReference>
<dbReference type="KEGG" id="hmo:HM1_0885"/>
<keyword evidence="7 10" id="KW-1133">Transmembrane helix</keyword>
<comment type="subcellular location">
    <subcellularLocation>
        <location evidence="1">Cell membrane</location>
        <topology evidence="1">Multi-pass membrane protein</topology>
    </subcellularLocation>
</comment>
<feature type="transmembrane region" description="Helical" evidence="10">
    <location>
        <begin position="15"/>
        <end position="34"/>
    </location>
</feature>
<name>B0TAM8_HELMI</name>
<keyword evidence="3" id="KW-1003">Cell membrane</keyword>
<keyword evidence="4" id="KW-0997">Cell inner membrane</keyword>
<dbReference type="GO" id="GO:0015190">
    <property type="term" value="F:L-leucine transmembrane transporter activity"/>
    <property type="evidence" value="ECO:0007669"/>
    <property type="project" value="TreeGrafter"/>
</dbReference>
<evidence type="ECO:0000256" key="4">
    <source>
        <dbReference type="ARBA" id="ARBA00022519"/>
    </source>
</evidence>
<evidence type="ECO:0000256" key="9">
    <source>
        <dbReference type="ARBA" id="ARBA00037998"/>
    </source>
</evidence>
<feature type="transmembrane region" description="Helical" evidence="10">
    <location>
        <begin position="130"/>
        <end position="158"/>
    </location>
</feature>
<dbReference type="GO" id="GO:0042941">
    <property type="term" value="P:D-alanine transmembrane transport"/>
    <property type="evidence" value="ECO:0007669"/>
    <property type="project" value="TreeGrafter"/>
</dbReference>
<evidence type="ECO:0000256" key="1">
    <source>
        <dbReference type="ARBA" id="ARBA00004651"/>
    </source>
</evidence>
<keyword evidence="5 10" id="KW-0812">Transmembrane</keyword>
<evidence type="ECO:0000256" key="5">
    <source>
        <dbReference type="ARBA" id="ARBA00022692"/>
    </source>
</evidence>
<dbReference type="GO" id="GO:1903806">
    <property type="term" value="P:L-isoleucine import across plasma membrane"/>
    <property type="evidence" value="ECO:0007669"/>
    <property type="project" value="TreeGrafter"/>
</dbReference>
<keyword evidence="6" id="KW-0029">Amino-acid transport</keyword>
<evidence type="ECO:0000256" key="7">
    <source>
        <dbReference type="ARBA" id="ARBA00022989"/>
    </source>
</evidence>
<evidence type="ECO:0000256" key="10">
    <source>
        <dbReference type="SAM" id="Phobius"/>
    </source>
</evidence>
<organism evidence="11 12">
    <name type="scientific">Heliobacterium modesticaldum (strain ATCC 51547 / Ice1)</name>
    <dbReference type="NCBI Taxonomy" id="498761"/>
    <lineage>
        <taxon>Bacteria</taxon>
        <taxon>Bacillati</taxon>
        <taxon>Bacillota</taxon>
        <taxon>Clostridia</taxon>
        <taxon>Eubacteriales</taxon>
        <taxon>Heliobacteriaceae</taxon>
        <taxon>Heliomicrobium</taxon>
    </lineage>
</organism>
<dbReference type="HOGENOM" id="CLU_039929_3_0_9"/>
<dbReference type="EMBL" id="CP000930">
    <property type="protein sequence ID" value="ABZ83680.1"/>
    <property type="molecule type" value="Genomic_DNA"/>
</dbReference>
<dbReference type="PANTHER" id="PTHR11795">
    <property type="entry name" value="BRANCHED-CHAIN AMINO ACID TRANSPORT SYSTEM PERMEASE PROTEIN LIVH"/>
    <property type="match status" value="1"/>
</dbReference>
<dbReference type="GO" id="GO:0015192">
    <property type="term" value="F:L-phenylalanine transmembrane transporter activity"/>
    <property type="evidence" value="ECO:0007669"/>
    <property type="project" value="TreeGrafter"/>
</dbReference>
<feature type="transmembrane region" description="Helical" evidence="10">
    <location>
        <begin position="188"/>
        <end position="210"/>
    </location>
</feature>
<evidence type="ECO:0000256" key="3">
    <source>
        <dbReference type="ARBA" id="ARBA00022475"/>
    </source>
</evidence>
<dbReference type="CDD" id="cd06582">
    <property type="entry name" value="TM_PBP1_LivH_like"/>
    <property type="match status" value="1"/>
</dbReference>
<keyword evidence="12" id="KW-1185">Reference proteome</keyword>
<dbReference type="STRING" id="498761.HM1_0885"/>
<feature type="transmembrane region" description="Helical" evidence="10">
    <location>
        <begin position="90"/>
        <end position="110"/>
    </location>
</feature>
<dbReference type="GO" id="GO:0005304">
    <property type="term" value="F:L-valine transmembrane transporter activity"/>
    <property type="evidence" value="ECO:0007669"/>
    <property type="project" value="TreeGrafter"/>
</dbReference>
<feature type="transmembrane region" description="Helical" evidence="10">
    <location>
        <begin position="64"/>
        <end position="83"/>
    </location>
</feature>
<protein>
    <submittedName>
        <fullName evidence="11">Branched chain amino acid abc transporter, permease protein</fullName>
    </submittedName>
</protein>
<keyword evidence="8 10" id="KW-0472">Membrane</keyword>
<keyword evidence="2" id="KW-0813">Transport</keyword>
<dbReference type="GO" id="GO:0015808">
    <property type="term" value="P:L-alanine transport"/>
    <property type="evidence" value="ECO:0007669"/>
    <property type="project" value="TreeGrafter"/>
</dbReference>
<dbReference type="InterPro" id="IPR001851">
    <property type="entry name" value="ABC_transp_permease"/>
</dbReference>
<reference evidence="11 12" key="1">
    <citation type="journal article" date="2008" name="J. Bacteriol.">
        <title>The genome of Heliobacterium modesticaldum, a phototrophic representative of the Firmicutes containing the simplest photosynthetic apparatus.</title>
        <authorList>
            <person name="Sattley W.M."/>
            <person name="Madigan M.T."/>
            <person name="Swingley W.D."/>
            <person name="Cheung P.C."/>
            <person name="Clocksin K.M."/>
            <person name="Conrad A.L."/>
            <person name="Dejesa L.C."/>
            <person name="Honchak B.M."/>
            <person name="Jung D.O."/>
            <person name="Karbach L.E."/>
            <person name="Kurdoglu A."/>
            <person name="Lahiri S."/>
            <person name="Mastrian S.D."/>
            <person name="Page L.E."/>
            <person name="Taylor H.L."/>
            <person name="Wang Z.T."/>
            <person name="Raymond J."/>
            <person name="Chen M."/>
            <person name="Blankenship R.E."/>
            <person name="Touchman J.W."/>
        </authorList>
    </citation>
    <scope>NUCLEOTIDE SEQUENCE [LARGE SCALE GENOMIC DNA]</scope>
    <source>
        <strain evidence="12">ATCC 51547 / Ice1</strain>
    </source>
</reference>
<dbReference type="Proteomes" id="UP000008550">
    <property type="component" value="Chromosome"/>
</dbReference>
<dbReference type="AlphaFoldDB" id="B0TAM8"/>
<dbReference type="Pfam" id="PF02653">
    <property type="entry name" value="BPD_transp_2"/>
    <property type="match status" value="1"/>
</dbReference>
<accession>B0TAM8</accession>
<proteinExistence type="inferred from homology"/>
<dbReference type="InterPro" id="IPR052157">
    <property type="entry name" value="BCAA_transport_permease"/>
</dbReference>
<dbReference type="OrthoDB" id="9807115at2"/>
<dbReference type="GO" id="GO:0015188">
    <property type="term" value="F:L-isoleucine transmembrane transporter activity"/>
    <property type="evidence" value="ECO:0007669"/>
    <property type="project" value="TreeGrafter"/>
</dbReference>
<evidence type="ECO:0000256" key="8">
    <source>
        <dbReference type="ARBA" id="ARBA00023136"/>
    </source>
</evidence>
<sequence length="293" mass="31030">MLLLQQIINGVMQGSIYALVAIGYSLVFGLLNLLNLAHGELFMLSGFIGLFLMTYFDLPLWLSLPLTMLSAGAIGVAVEALCFRPIKKEYHLAPIVSTIAFGSVMVNSMVNLVGSEPQVFPSHVDIPDIALGGLLISGSQMVSFVIAATLMVFLSYIVEKTKLGRGIRAMAENEKAAQILGVDVRKTVMITFFISAALAGIAGILVGLRFGKLSPFIGATIGLKALAVMVIGGLGNIYGAMLAGILLGVLEAATVVIPGLSPYVDAVIWGFLVFILLFKPTGLLGTRVQTERV</sequence>
<evidence type="ECO:0000256" key="2">
    <source>
        <dbReference type="ARBA" id="ARBA00022448"/>
    </source>
</evidence>
<evidence type="ECO:0000256" key="6">
    <source>
        <dbReference type="ARBA" id="ARBA00022970"/>
    </source>
</evidence>
<comment type="similarity">
    <text evidence="9">Belongs to the binding-protein-dependent transport system permease family. LivHM subfamily.</text>
</comment>
<dbReference type="GO" id="GO:0005886">
    <property type="term" value="C:plasma membrane"/>
    <property type="evidence" value="ECO:0007669"/>
    <property type="project" value="UniProtKB-SubCell"/>
</dbReference>